<evidence type="ECO:0008006" key="4">
    <source>
        <dbReference type="Google" id="ProtNLM"/>
    </source>
</evidence>
<dbReference type="KEGG" id="psty:BFS30_19815"/>
<accession>A0A1D7QKL3</accession>
<evidence type="ECO:0000313" key="2">
    <source>
        <dbReference type="EMBL" id="AOM79216.1"/>
    </source>
</evidence>
<keyword evidence="3" id="KW-1185">Reference proteome</keyword>
<reference evidence="2 3" key="1">
    <citation type="submission" date="2016-08" db="EMBL/GenBank/DDBJ databases">
        <authorList>
            <person name="Seilhamer J.J."/>
        </authorList>
    </citation>
    <scope>NUCLEOTIDE SEQUENCE [LARGE SCALE GENOMIC DNA]</scope>
    <source>
        <strain evidence="2 3">DX4</strain>
    </source>
</reference>
<evidence type="ECO:0000313" key="3">
    <source>
        <dbReference type="Proteomes" id="UP000094313"/>
    </source>
</evidence>
<name>A0A1D7QKL3_9SPHI</name>
<dbReference type="OrthoDB" id="111691at2"/>
<keyword evidence="1" id="KW-0812">Transmembrane</keyword>
<dbReference type="PANTHER" id="PTHR34219">
    <property type="entry name" value="IRON-REGULATED INNER MEMBRANE PROTEIN-RELATED"/>
    <property type="match status" value="1"/>
</dbReference>
<dbReference type="RefSeq" id="WP_069380879.1">
    <property type="nucleotide sequence ID" value="NZ_CP017141.1"/>
</dbReference>
<feature type="transmembrane region" description="Helical" evidence="1">
    <location>
        <begin position="193"/>
        <end position="213"/>
    </location>
</feature>
<dbReference type="AlphaFoldDB" id="A0A1D7QKL3"/>
<protein>
    <recommendedName>
        <fullName evidence="4">Peptidase</fullName>
    </recommendedName>
</protein>
<dbReference type="InterPro" id="IPR005625">
    <property type="entry name" value="PepSY-ass_TM"/>
</dbReference>
<gene>
    <name evidence="2" type="ORF">BFS30_19815</name>
</gene>
<dbReference type="Pfam" id="PF03929">
    <property type="entry name" value="PepSY_TM"/>
    <property type="match status" value="1"/>
</dbReference>
<proteinExistence type="predicted"/>
<sequence length="383" mass="43886">MFRKINNWLHLWLGLISGIIMFIVCLTACLFVFSEEIKDLIYPPVRISQQAKPVIRPSRITGIVQEIFPGEPVSMVTYKKTQAIEVVVKNWDNNPMLLFLDPYSGKVLEKRIMLNKTTKFFYLMEEGHRTLWLPWNTGRLIVNYGTLIFVFLLITGLVWWYPKKWNKSTRDKSFKIKWTAKWKRINIDLHNVLGFYSMILLLILSLTGMIYGLKWFSNGLYWSTSGGASLPAWKATLSDSTKVNTGPGIGRVLDHSLDLTMQRFPDADGYTYRTPDTSNSSSSIEINAIASLGKTYANQSLHFDRHTGQEIKKEAYYAATYQEAPFGTKLRRLNYDIHLGQVLGLPGKIIAFIVSLIGTSLPVTGFIIWYNRKFGKKSKKKKS</sequence>
<feature type="transmembrane region" description="Helical" evidence="1">
    <location>
        <begin position="141"/>
        <end position="162"/>
    </location>
</feature>
<dbReference type="EMBL" id="CP017141">
    <property type="protein sequence ID" value="AOM79216.1"/>
    <property type="molecule type" value="Genomic_DNA"/>
</dbReference>
<keyword evidence="1" id="KW-1133">Transmembrane helix</keyword>
<evidence type="ECO:0000256" key="1">
    <source>
        <dbReference type="SAM" id="Phobius"/>
    </source>
</evidence>
<feature type="transmembrane region" description="Helical" evidence="1">
    <location>
        <begin position="12"/>
        <end position="33"/>
    </location>
</feature>
<organism evidence="2 3">
    <name type="scientific">Pedobacter steynii</name>
    <dbReference type="NCBI Taxonomy" id="430522"/>
    <lineage>
        <taxon>Bacteria</taxon>
        <taxon>Pseudomonadati</taxon>
        <taxon>Bacteroidota</taxon>
        <taxon>Sphingobacteriia</taxon>
        <taxon>Sphingobacteriales</taxon>
        <taxon>Sphingobacteriaceae</taxon>
        <taxon>Pedobacter</taxon>
    </lineage>
</organism>
<feature type="transmembrane region" description="Helical" evidence="1">
    <location>
        <begin position="349"/>
        <end position="370"/>
    </location>
</feature>
<keyword evidence="1" id="KW-0472">Membrane</keyword>
<dbReference type="Proteomes" id="UP000094313">
    <property type="component" value="Chromosome"/>
</dbReference>
<dbReference type="PANTHER" id="PTHR34219:SF3">
    <property type="entry name" value="BLL7967 PROTEIN"/>
    <property type="match status" value="1"/>
</dbReference>